<dbReference type="GO" id="GO:0003723">
    <property type="term" value="F:RNA binding"/>
    <property type="evidence" value="ECO:0007669"/>
    <property type="project" value="UniProtKB-UniRule"/>
</dbReference>
<dbReference type="PANTHER" id="PTHR47678">
    <property type="entry name" value="TETRATRICOPEPTIDE REPEAT PROTEIN 31"/>
    <property type="match status" value="1"/>
</dbReference>
<dbReference type="PROSITE" id="PS50005">
    <property type="entry name" value="TPR"/>
    <property type="match status" value="2"/>
</dbReference>
<protein>
    <submittedName>
        <fullName evidence="7">Si:dkey-33c12.4</fullName>
    </submittedName>
</protein>
<dbReference type="OMA" id="THTTMEK"/>
<feature type="zinc finger region" description="C3H1-type" evidence="3">
    <location>
        <begin position="584"/>
        <end position="610"/>
    </location>
</feature>
<dbReference type="Bgee" id="ENSGACG00000004936">
    <property type="expression patterns" value="Expressed in intestinal epithelial cell and 13 other cell types or tissues"/>
</dbReference>
<dbReference type="eggNOG" id="KOG0548">
    <property type="taxonomic scope" value="Eukaryota"/>
</dbReference>
<keyword evidence="3" id="KW-0862">Zinc</keyword>
<feature type="region of interest" description="Disordered" evidence="4">
    <location>
        <begin position="71"/>
        <end position="249"/>
    </location>
</feature>
<dbReference type="AlphaFoldDB" id="G3NMF8"/>
<evidence type="ECO:0000259" key="5">
    <source>
        <dbReference type="PROSITE" id="PS50102"/>
    </source>
</evidence>
<feature type="repeat" description="TPR" evidence="2">
    <location>
        <begin position="283"/>
        <end position="316"/>
    </location>
</feature>
<dbReference type="InterPro" id="IPR012677">
    <property type="entry name" value="Nucleotide-bd_a/b_plait_sf"/>
</dbReference>
<dbReference type="PROSITE" id="PS50103">
    <property type="entry name" value="ZF_C3H1"/>
    <property type="match status" value="1"/>
</dbReference>
<dbReference type="Pfam" id="PF00076">
    <property type="entry name" value="RRM_1"/>
    <property type="match status" value="1"/>
</dbReference>
<dbReference type="Pfam" id="PF13181">
    <property type="entry name" value="TPR_8"/>
    <property type="match status" value="2"/>
</dbReference>
<dbReference type="Proteomes" id="UP000007635">
    <property type="component" value="Chromosome XV"/>
</dbReference>
<evidence type="ECO:0000256" key="4">
    <source>
        <dbReference type="SAM" id="MobiDB-lite"/>
    </source>
</evidence>
<dbReference type="InterPro" id="IPR000504">
    <property type="entry name" value="RRM_dom"/>
</dbReference>
<feature type="compositionally biased region" description="Basic residues" evidence="4">
    <location>
        <begin position="126"/>
        <end position="137"/>
    </location>
</feature>
<feature type="region of interest" description="Disordered" evidence="4">
    <location>
        <begin position="464"/>
        <end position="484"/>
    </location>
</feature>
<dbReference type="Gene3D" id="3.30.70.330">
    <property type="match status" value="1"/>
</dbReference>
<feature type="compositionally biased region" description="Polar residues" evidence="4">
    <location>
        <begin position="172"/>
        <end position="182"/>
    </location>
</feature>
<dbReference type="STRING" id="69293.ENSGACP00000006521"/>
<feature type="repeat" description="TPR" evidence="2">
    <location>
        <begin position="249"/>
        <end position="282"/>
    </location>
</feature>
<accession>G3NMF8</accession>
<dbReference type="SMART" id="SM00360">
    <property type="entry name" value="RRM"/>
    <property type="match status" value="1"/>
</dbReference>
<feature type="region of interest" description="Disordered" evidence="4">
    <location>
        <begin position="1"/>
        <end position="23"/>
    </location>
</feature>
<feature type="domain" description="RRM" evidence="5">
    <location>
        <begin position="494"/>
        <end position="566"/>
    </location>
</feature>
<sequence>MPKKREPVKGGAPMPKIREDSRLMRTHESMVDFIHGRPPTGSIMDLFTSGLVGLDFLRTLEGELEDDIVYSDDDDDYDDHPCKAHNAAYNNLKPHPRIKQLTNEEADKHAKDLLEEEERRKDKTVKNKRKKLRKKEKKRFEKENAVKDILPEEEKGKSDSSDNLMENPDFDLNNSSASTTKSVAEETRSERPAAERKKKKNKLLDVSPPKEEKPKVVEKLKVKKKKEEKQKPNEERPIDPAAEESAQRSRELAAFGNRLAALGQYETAVQCFTDAIKYNPQESKLFGNRSLCYERLQQYDNALSDADQALSMEPNWIKGLFRKGKALCGLKRYYEASLIYREVLKLDASSGEAEQELKRAQTLHLMEMGFNWAQSSAALKTHATLEQAVEALFGEEGNPGRGGNRPKKFEPCDRCLRRRVPHQGFISSLSPDVGACRADVDPLLAAPPEADGGEWIHLRSRSRIQRVKQSDAQSRSTSRSPTPLSGNPVKLEIFSVWVGSLSPAITYSTLHELFSRAGTVHSIKMLLEQQCVFVNYTSVEDCDRAIQCFNGMVVEGSPLSVRYPNKFRFGAFSSAASDPFPRLNLYKKECFFWRTVGCTRLDCTFRHVPEHKNVDKDKFSGRNVNM</sequence>
<dbReference type="PROSITE" id="PS50102">
    <property type="entry name" value="RRM"/>
    <property type="match status" value="1"/>
</dbReference>
<dbReference type="InterPro" id="IPR000571">
    <property type="entry name" value="Znf_CCCH"/>
</dbReference>
<dbReference type="SMART" id="SM00028">
    <property type="entry name" value="TPR"/>
    <property type="match status" value="3"/>
</dbReference>
<keyword evidence="1" id="KW-0694">RNA-binding</keyword>
<feature type="compositionally biased region" description="Basic and acidic residues" evidence="4">
    <location>
        <begin position="183"/>
        <end position="195"/>
    </location>
</feature>
<keyword evidence="3" id="KW-0479">Metal-binding</keyword>
<feature type="compositionally biased region" description="Basic and acidic residues" evidence="4">
    <location>
        <begin position="105"/>
        <end position="125"/>
    </location>
</feature>
<evidence type="ECO:0000256" key="3">
    <source>
        <dbReference type="PROSITE-ProRule" id="PRU00723"/>
    </source>
</evidence>
<evidence type="ECO:0000313" key="7">
    <source>
        <dbReference type="Ensembl" id="ENSGACP00000006521.2"/>
    </source>
</evidence>
<dbReference type="SUPFAM" id="SSF54928">
    <property type="entry name" value="RNA-binding domain, RBD"/>
    <property type="match status" value="1"/>
</dbReference>
<feature type="compositionally biased region" description="Basic and acidic residues" evidence="4">
    <location>
        <begin position="208"/>
        <end position="238"/>
    </location>
</feature>
<reference evidence="7" key="3">
    <citation type="submission" date="2025-09" db="UniProtKB">
        <authorList>
            <consortium name="Ensembl"/>
        </authorList>
    </citation>
    <scope>IDENTIFICATION</scope>
</reference>
<dbReference type="Gene3D" id="1.25.40.10">
    <property type="entry name" value="Tetratricopeptide repeat domain"/>
    <property type="match status" value="1"/>
</dbReference>
<keyword evidence="8" id="KW-1185">Reference proteome</keyword>
<evidence type="ECO:0000259" key="6">
    <source>
        <dbReference type="PROSITE" id="PS50103"/>
    </source>
</evidence>
<proteinExistence type="predicted"/>
<dbReference type="InterPro" id="IPR019734">
    <property type="entry name" value="TPR_rpt"/>
</dbReference>
<keyword evidence="2" id="KW-0802">TPR repeat</keyword>
<dbReference type="InParanoid" id="G3NMF8"/>
<dbReference type="InterPro" id="IPR035979">
    <property type="entry name" value="RBD_domain_sf"/>
</dbReference>
<reference evidence="7" key="2">
    <citation type="submission" date="2025-08" db="UniProtKB">
        <authorList>
            <consortium name="Ensembl"/>
        </authorList>
    </citation>
    <scope>IDENTIFICATION</scope>
</reference>
<dbReference type="InterPro" id="IPR011990">
    <property type="entry name" value="TPR-like_helical_dom_sf"/>
</dbReference>
<organism evidence="7 8">
    <name type="scientific">Gasterosteus aculeatus aculeatus</name>
    <name type="common">three-spined stickleback</name>
    <dbReference type="NCBI Taxonomy" id="481459"/>
    <lineage>
        <taxon>Eukaryota</taxon>
        <taxon>Metazoa</taxon>
        <taxon>Chordata</taxon>
        <taxon>Craniata</taxon>
        <taxon>Vertebrata</taxon>
        <taxon>Euteleostomi</taxon>
        <taxon>Actinopterygii</taxon>
        <taxon>Neopterygii</taxon>
        <taxon>Teleostei</taxon>
        <taxon>Neoteleostei</taxon>
        <taxon>Acanthomorphata</taxon>
        <taxon>Eupercaria</taxon>
        <taxon>Perciformes</taxon>
        <taxon>Cottioidei</taxon>
        <taxon>Gasterosteales</taxon>
        <taxon>Gasterosteidae</taxon>
        <taxon>Gasterosteus</taxon>
    </lineage>
</organism>
<dbReference type="SUPFAM" id="SSF48452">
    <property type="entry name" value="TPR-like"/>
    <property type="match status" value="1"/>
</dbReference>
<evidence type="ECO:0000313" key="8">
    <source>
        <dbReference type="Proteomes" id="UP000007635"/>
    </source>
</evidence>
<feature type="domain" description="C3H1-type" evidence="6">
    <location>
        <begin position="584"/>
        <end position="610"/>
    </location>
</feature>
<dbReference type="CDD" id="cd00590">
    <property type="entry name" value="RRM_SF"/>
    <property type="match status" value="1"/>
</dbReference>
<evidence type="ECO:0000256" key="2">
    <source>
        <dbReference type="PROSITE-ProRule" id="PRU00339"/>
    </source>
</evidence>
<feature type="compositionally biased region" description="Low complexity" evidence="4">
    <location>
        <begin position="474"/>
        <end position="483"/>
    </location>
</feature>
<dbReference type="PANTHER" id="PTHR47678:SF1">
    <property type="entry name" value="TETRATRICOPEPTIDE REPEAT PROTEIN 31"/>
    <property type="match status" value="1"/>
</dbReference>
<evidence type="ECO:0000256" key="1">
    <source>
        <dbReference type="PROSITE-ProRule" id="PRU00176"/>
    </source>
</evidence>
<dbReference type="GeneTree" id="ENSGT00940000161036"/>
<keyword evidence="3" id="KW-0863">Zinc-finger</keyword>
<reference evidence="7 8" key="1">
    <citation type="journal article" date="2021" name="G3 (Bethesda)">
        <title>Improved contiguity of the threespine stickleback genome using long-read sequencing.</title>
        <authorList>
            <person name="Nath S."/>
            <person name="Shaw D.E."/>
            <person name="White M.A."/>
        </authorList>
    </citation>
    <scope>NUCLEOTIDE SEQUENCE [LARGE SCALE GENOMIC DNA]</scope>
    <source>
        <strain evidence="7 8">Lake Benthic</strain>
    </source>
</reference>
<feature type="compositionally biased region" description="Basic and acidic residues" evidence="4">
    <location>
        <begin position="138"/>
        <end position="160"/>
    </location>
</feature>
<dbReference type="GO" id="GO:0008270">
    <property type="term" value="F:zinc ion binding"/>
    <property type="evidence" value="ECO:0007669"/>
    <property type="project" value="UniProtKB-KW"/>
</dbReference>
<dbReference type="Ensembl" id="ENSGACT00000006538.2">
    <property type="protein sequence ID" value="ENSGACP00000006521.2"/>
    <property type="gene ID" value="ENSGACG00000004936.2"/>
</dbReference>
<name>G3NMF8_GASAC</name>